<dbReference type="InterPro" id="IPR007740">
    <property type="entry name" value="Ribosomal_mL49"/>
</dbReference>
<dbReference type="GO" id="GO:0005762">
    <property type="term" value="C:mitochondrial large ribosomal subunit"/>
    <property type="evidence" value="ECO:0007669"/>
    <property type="project" value="TreeGrafter"/>
</dbReference>
<gene>
    <name evidence="7" type="ORF">A7U60_g8865</name>
</gene>
<evidence type="ECO:0000256" key="2">
    <source>
        <dbReference type="ARBA" id="ARBA00005677"/>
    </source>
</evidence>
<comment type="caution">
    <text evidence="7">The sequence shown here is derived from an EMBL/GenBank/DDBJ whole genome shotgun (WGS) entry which is preliminary data.</text>
</comment>
<reference evidence="7" key="1">
    <citation type="submission" date="2016-06" db="EMBL/GenBank/DDBJ databases">
        <title>Draft Genome sequence of the fungus Inonotus baumii.</title>
        <authorList>
            <person name="Zhu H."/>
            <person name="Lin W."/>
        </authorList>
    </citation>
    <scope>NUCLEOTIDE SEQUENCE</scope>
    <source>
        <strain evidence="7">821</strain>
    </source>
</reference>
<dbReference type="GO" id="GO:0006412">
    <property type="term" value="P:translation"/>
    <property type="evidence" value="ECO:0007669"/>
    <property type="project" value="InterPro"/>
</dbReference>
<keyword evidence="8" id="KW-1185">Reference proteome</keyword>
<accession>A0A9Q5HQQ9</accession>
<dbReference type="AlphaFoldDB" id="A0A9Q5HQQ9"/>
<comment type="subcellular location">
    <subcellularLocation>
        <location evidence="1">Mitochondrion</location>
    </subcellularLocation>
</comment>
<proteinExistence type="inferred from homology"/>
<dbReference type="Proteomes" id="UP000757232">
    <property type="component" value="Unassembled WGS sequence"/>
</dbReference>
<dbReference type="GO" id="GO:0003735">
    <property type="term" value="F:structural constituent of ribosome"/>
    <property type="evidence" value="ECO:0007669"/>
    <property type="project" value="InterPro"/>
</dbReference>
<dbReference type="OrthoDB" id="19439at2759"/>
<keyword evidence="3" id="KW-0689">Ribosomal protein</keyword>
<dbReference type="PANTHER" id="PTHR13477:SF0">
    <property type="entry name" value="LARGE RIBOSOMAL SUBUNIT PROTEIN ML49"/>
    <property type="match status" value="1"/>
</dbReference>
<evidence type="ECO:0000256" key="3">
    <source>
        <dbReference type="ARBA" id="ARBA00022980"/>
    </source>
</evidence>
<evidence type="ECO:0000256" key="5">
    <source>
        <dbReference type="ARBA" id="ARBA00023274"/>
    </source>
</evidence>
<evidence type="ECO:0000313" key="8">
    <source>
        <dbReference type="Proteomes" id="UP000757232"/>
    </source>
</evidence>
<sequence>MCNAVLPFSGNPPPGNANPHPTPRPVSLSAALFLFALPVNVGRNAAFHTHFGLNNRRDPIPSFRRTFALPRHISHPTSFHISRICFGLAFLGDPLMSPCLSKSLAQKMAAVSYRLVAISRSYSSSSASLASQTVSVSHRPANSLAYFISRNTRGSLPVYTDTRNGGTRYLVLVRNIRGNIHVRVPFHFNTSPFVSHSMIFLPGSFSLRFALLLLVHYYVCLDYIGNGNNTIQSLRDDLASSLFPANSEQAARLKAEIARPDTLVVTGGRWKHDVMDWLRRKGF</sequence>
<keyword evidence="5" id="KW-0687">Ribonucleoprotein</keyword>
<dbReference type="Pfam" id="PF05046">
    <property type="entry name" value="Img2"/>
    <property type="match status" value="1"/>
</dbReference>
<keyword evidence="4" id="KW-0496">Mitochondrion</keyword>
<evidence type="ECO:0000256" key="4">
    <source>
        <dbReference type="ARBA" id="ARBA00023128"/>
    </source>
</evidence>
<dbReference type="Gene3D" id="3.30.780.10">
    <property type="entry name" value="SUI1-like domain"/>
    <property type="match status" value="1"/>
</dbReference>
<comment type="similarity">
    <text evidence="2">Belongs to the mitochondrion-specific ribosomal protein mL49 family.</text>
</comment>
<evidence type="ECO:0000256" key="1">
    <source>
        <dbReference type="ARBA" id="ARBA00004173"/>
    </source>
</evidence>
<dbReference type="PANTHER" id="PTHR13477">
    <property type="entry name" value="MITOCHONDRIAL 39S RIBOSOMAL PROTEIN L49"/>
    <property type="match status" value="1"/>
</dbReference>
<dbReference type="EMBL" id="LNZH02000216">
    <property type="protein sequence ID" value="OCB84189.1"/>
    <property type="molecule type" value="Genomic_DNA"/>
</dbReference>
<organism evidence="7 8">
    <name type="scientific">Sanghuangporus baumii</name>
    <name type="common">Phellinus baumii</name>
    <dbReference type="NCBI Taxonomy" id="108892"/>
    <lineage>
        <taxon>Eukaryota</taxon>
        <taxon>Fungi</taxon>
        <taxon>Dikarya</taxon>
        <taxon>Basidiomycota</taxon>
        <taxon>Agaricomycotina</taxon>
        <taxon>Agaricomycetes</taxon>
        <taxon>Hymenochaetales</taxon>
        <taxon>Hymenochaetaceae</taxon>
        <taxon>Sanghuangporus</taxon>
    </lineage>
</organism>
<protein>
    <recommendedName>
        <fullName evidence="6">Large ribosomal subunit protein mL49</fullName>
    </recommendedName>
</protein>
<name>A0A9Q5HQQ9_SANBA</name>
<evidence type="ECO:0000256" key="6">
    <source>
        <dbReference type="ARBA" id="ARBA00035191"/>
    </source>
</evidence>
<evidence type="ECO:0000313" key="7">
    <source>
        <dbReference type="EMBL" id="OCB84189.1"/>
    </source>
</evidence>